<dbReference type="STRING" id="562970.Btus_2249"/>
<protein>
    <submittedName>
        <fullName evidence="1">CRISPR-associated protein Cas02710</fullName>
    </submittedName>
</protein>
<gene>
    <name evidence="1" type="ordered locus">Btus_2249</name>
</gene>
<dbReference type="OrthoDB" id="9770049at2"/>
<dbReference type="eggNOG" id="COG1394">
    <property type="taxonomic scope" value="Bacteria"/>
</dbReference>
<dbReference type="Proteomes" id="UP000002368">
    <property type="component" value="Chromosome"/>
</dbReference>
<name>D5WRW9_KYRT2</name>
<dbReference type="EMBL" id="CP002017">
    <property type="protein sequence ID" value="ADG06921.1"/>
    <property type="molecule type" value="Genomic_DNA"/>
</dbReference>
<evidence type="ECO:0000313" key="1">
    <source>
        <dbReference type="EMBL" id="ADG06921.1"/>
    </source>
</evidence>
<proteinExistence type="predicted"/>
<evidence type="ECO:0000313" key="2">
    <source>
        <dbReference type="Proteomes" id="UP000002368"/>
    </source>
</evidence>
<keyword evidence="2" id="KW-1185">Reference proteome</keyword>
<reference evidence="1 2" key="1">
    <citation type="journal article" date="2011" name="Stand. Genomic Sci.">
        <title>Complete genome sequence of the thermophilic, hydrogen-oxidizing Bacillus tusciae type strain (T2) and reclassification in the new genus, Kyrpidia gen. nov. as Kyrpidia tusciae comb. nov. and emendation of the family Alicyclobacillaceae da Costa and Rainey, 2010.</title>
        <authorList>
            <person name="Klenk H.P."/>
            <person name="Lapidus A."/>
            <person name="Chertkov O."/>
            <person name="Copeland A."/>
            <person name="Del Rio T.G."/>
            <person name="Nolan M."/>
            <person name="Lucas S."/>
            <person name="Chen F."/>
            <person name="Tice H."/>
            <person name="Cheng J.F."/>
            <person name="Han C."/>
            <person name="Bruce D."/>
            <person name="Goodwin L."/>
            <person name="Pitluck S."/>
            <person name="Pati A."/>
            <person name="Ivanova N."/>
            <person name="Mavromatis K."/>
            <person name="Daum C."/>
            <person name="Chen A."/>
            <person name="Palaniappan K."/>
            <person name="Chang Y.J."/>
            <person name="Land M."/>
            <person name="Hauser L."/>
            <person name="Jeffries C.D."/>
            <person name="Detter J.C."/>
            <person name="Rohde M."/>
            <person name="Abt B."/>
            <person name="Pukall R."/>
            <person name="Goker M."/>
            <person name="Bristow J."/>
            <person name="Markowitz V."/>
            <person name="Hugenholtz P."/>
            <person name="Eisen J.A."/>
        </authorList>
    </citation>
    <scope>NUCLEOTIDE SEQUENCE [LARGE SCALE GENOMIC DNA]</scope>
    <source>
        <strain evidence="1 2">DSM 2912</strain>
    </source>
</reference>
<organism evidence="1 2">
    <name type="scientific">Kyrpidia tusciae (strain DSM 2912 / NBRC 15312 / T2)</name>
    <name type="common">Bacillus tusciae</name>
    <dbReference type="NCBI Taxonomy" id="562970"/>
    <lineage>
        <taxon>Bacteria</taxon>
        <taxon>Bacillati</taxon>
        <taxon>Bacillota</taxon>
        <taxon>Bacilli</taxon>
        <taxon>Bacillales</taxon>
        <taxon>Alicyclobacillaceae</taxon>
        <taxon>Kyrpidia</taxon>
    </lineage>
</organism>
<dbReference type="KEGG" id="bts:Btus_2249"/>
<dbReference type="HOGENOM" id="CLU_501456_0_0_9"/>
<dbReference type="RefSeq" id="WP_013076204.1">
    <property type="nucleotide sequence ID" value="NC_014098.1"/>
</dbReference>
<accession>D5WRW9</accession>
<dbReference type="AlphaFoldDB" id="D5WRW9"/>
<sequence>MDEESLRSDTRRYWELQRHNDSTDWVLEQYISDKRQKLGGNSLLEAEMEQIRQRSSPEHCETLVLLVGLSLEPLLQSICLYQPAGILLVLSDDEYAGEPRHAYVGHVFEAIERLRDEGLIDRVPKYLGKNPAGEGQFVETADDPLAVFRTLVETLRDEPCPVIDITGGKKSMVAGAFLYAAYAGVRISYVDFTEYDRNSRRPYGYLSKIGELPNPYEKFALREWERVRLLYQRYQFREARRLLEDIWKAMSALMADSANALDSLDRYLEYYEKWDQGDYRGAEEIQRDLGNFRQPNAVVELGGRWYRIEGDDYVEPPKYLYGDQEVLKVYAYDELKRIQRLIDYTQDYRSAFLRAGALNEIIMLARLVDLIKDDNDRKRFLEPLDNKTPSAESVFKALTNPDKEIHVGSNRKKHDISFKNAPEMTLPKPPEMKPWWNKTVMFRDDPSKGEKGWDKFLNRRNDLMHKYFPVSRQWAEDALRFVEANFEDFLGLRTKDMPLYAEAVPWPELCELCGLQRFLPSSLVRDEAGKGGSE</sequence>